<dbReference type="PROSITE" id="PS00101">
    <property type="entry name" value="HEXAPEP_TRANSFERASES"/>
    <property type="match status" value="1"/>
</dbReference>
<dbReference type="GO" id="GO:0016740">
    <property type="term" value="F:transferase activity"/>
    <property type="evidence" value="ECO:0007669"/>
    <property type="project" value="UniProtKB-KW"/>
</dbReference>
<dbReference type="InterPro" id="IPR011004">
    <property type="entry name" value="Trimer_LpxA-like_sf"/>
</dbReference>
<dbReference type="Pfam" id="PF00132">
    <property type="entry name" value="Hexapep"/>
    <property type="match status" value="1"/>
</dbReference>
<dbReference type="AlphaFoldDB" id="A0A3D0ZRZ0"/>
<proteinExistence type="predicted"/>
<dbReference type="PANTHER" id="PTHR23416:SF78">
    <property type="entry name" value="LIPOPOLYSACCHARIDE BIOSYNTHESIS O-ACETYL TRANSFERASE WBBJ-RELATED"/>
    <property type="match status" value="1"/>
</dbReference>
<reference evidence="3 4" key="1">
    <citation type="journal article" date="2018" name="Nat. Biotechnol.">
        <title>A standardized bacterial taxonomy based on genome phylogeny substantially revises the tree of life.</title>
        <authorList>
            <person name="Parks D.H."/>
            <person name="Chuvochina M."/>
            <person name="Waite D.W."/>
            <person name="Rinke C."/>
            <person name="Skarshewski A."/>
            <person name="Chaumeil P.A."/>
            <person name="Hugenholtz P."/>
        </authorList>
    </citation>
    <scope>NUCLEOTIDE SEQUENCE [LARGE SCALE GENOMIC DNA]</scope>
    <source>
        <strain evidence="3">UBA11701</strain>
    </source>
</reference>
<evidence type="ECO:0000313" key="3">
    <source>
        <dbReference type="EMBL" id="HCC42468.1"/>
    </source>
</evidence>
<comment type="caution">
    <text evidence="3">The sequence shown here is derived from an EMBL/GenBank/DDBJ whole genome shotgun (WGS) entry which is preliminary data.</text>
</comment>
<dbReference type="SUPFAM" id="SSF51161">
    <property type="entry name" value="Trimeric LpxA-like enzymes"/>
    <property type="match status" value="1"/>
</dbReference>
<evidence type="ECO:0000256" key="1">
    <source>
        <dbReference type="ARBA" id="ARBA00022679"/>
    </source>
</evidence>
<accession>A0A3D0ZRZ0</accession>
<dbReference type="Gene3D" id="2.160.10.10">
    <property type="entry name" value="Hexapeptide repeat proteins"/>
    <property type="match status" value="1"/>
</dbReference>
<dbReference type="EMBL" id="DOZN01000020">
    <property type="protein sequence ID" value="HCC42468.1"/>
    <property type="molecule type" value="Genomic_DNA"/>
</dbReference>
<dbReference type="Proteomes" id="UP000263336">
    <property type="component" value="Unassembled WGS sequence"/>
</dbReference>
<sequence length="186" mass="20267">MSVFIKKINSLYNLYAFSVGRLRALFWSMFVRRMGKNVYFLKGVELGSPYGIEIGDNVSINYGTHMGGTGGLKIGNYVNIGPNCQILTAQHRFDRMDKPMALQGVAVGEIIIEDDVWLGANVVVLSGVKIGRGAIIGANAVVTKDVPAFAIFGGVPAKLIRFRFADDDLKHAGSINFLNSELPLEK</sequence>
<keyword evidence="1 3" id="KW-0808">Transferase</keyword>
<gene>
    <name evidence="3" type="ORF">DEP93_03265</name>
</gene>
<name>A0A3D0ZRZ0_UNCKA</name>
<organism evidence="3 4">
    <name type="scientific">candidate division WWE3 bacterium</name>
    <dbReference type="NCBI Taxonomy" id="2053526"/>
    <lineage>
        <taxon>Bacteria</taxon>
        <taxon>Katanobacteria</taxon>
    </lineage>
</organism>
<dbReference type="CDD" id="cd04647">
    <property type="entry name" value="LbH_MAT_like"/>
    <property type="match status" value="1"/>
</dbReference>
<keyword evidence="2" id="KW-0677">Repeat</keyword>
<dbReference type="InterPro" id="IPR051159">
    <property type="entry name" value="Hexapeptide_acetyltransf"/>
</dbReference>
<dbReference type="PANTHER" id="PTHR23416">
    <property type="entry name" value="SIALIC ACID SYNTHASE-RELATED"/>
    <property type="match status" value="1"/>
</dbReference>
<dbReference type="InterPro" id="IPR001451">
    <property type="entry name" value="Hexapep"/>
</dbReference>
<dbReference type="InterPro" id="IPR018357">
    <property type="entry name" value="Hexapep_transf_CS"/>
</dbReference>
<protein>
    <submittedName>
        <fullName evidence="3">Acetyltransferase</fullName>
    </submittedName>
</protein>
<evidence type="ECO:0000313" key="4">
    <source>
        <dbReference type="Proteomes" id="UP000263336"/>
    </source>
</evidence>
<evidence type="ECO:0000256" key="2">
    <source>
        <dbReference type="ARBA" id="ARBA00022737"/>
    </source>
</evidence>